<dbReference type="InterPro" id="IPR001845">
    <property type="entry name" value="HTH_ArsR_DNA-bd_dom"/>
</dbReference>
<gene>
    <name evidence="2" type="ORF">FHX74_003625</name>
</gene>
<feature type="domain" description="HTH arsR-type" evidence="1">
    <location>
        <begin position="23"/>
        <end position="102"/>
    </location>
</feature>
<keyword evidence="3" id="KW-1185">Reference proteome</keyword>
<dbReference type="InterPro" id="IPR036390">
    <property type="entry name" value="WH_DNA-bd_sf"/>
</dbReference>
<name>A0A7W3IVI0_9ACTN</name>
<dbReference type="RefSeq" id="WP_182561574.1">
    <property type="nucleotide sequence ID" value="NZ_JACGWT010000006.1"/>
</dbReference>
<dbReference type="InterPro" id="IPR011991">
    <property type="entry name" value="ArsR-like_HTH"/>
</dbReference>
<dbReference type="Gene3D" id="1.10.10.10">
    <property type="entry name" value="Winged helix-like DNA-binding domain superfamily/Winged helix DNA-binding domain"/>
    <property type="match status" value="1"/>
</dbReference>
<dbReference type="CDD" id="cd00090">
    <property type="entry name" value="HTH_ARSR"/>
    <property type="match status" value="1"/>
</dbReference>
<dbReference type="AlphaFoldDB" id="A0A7W3IVI0"/>
<evidence type="ECO:0000313" key="2">
    <source>
        <dbReference type="EMBL" id="MBA8795984.1"/>
    </source>
</evidence>
<dbReference type="Pfam" id="PF12840">
    <property type="entry name" value="HTH_20"/>
    <property type="match status" value="1"/>
</dbReference>
<sequence length="201" mass="22887">MTPRRPEIVEDHGLPLRRLRSPEQLRALAHPRRMQLIDLLVAEGPLTASECAARLEDSAASCSYHLRQLARFGFVEEADGGQGRNRPWRFVPVGNRIETSEDATPAERSARESVENVLDGRADDRIRRWRAHRAADPWRDAAEASDYTLRLTEDELRTLGEQIAALLMPLQRRTFDGEAPADARLVDVFTYLLPRPEDRRA</sequence>
<accession>A0A7W3IVI0</accession>
<protein>
    <submittedName>
        <fullName evidence="2">Putative ArsR family transcriptional regulator</fullName>
    </submittedName>
</protein>
<evidence type="ECO:0000259" key="1">
    <source>
        <dbReference type="SMART" id="SM00418"/>
    </source>
</evidence>
<organism evidence="2 3">
    <name type="scientific">Microlunatus kandeliicorticis</name>
    <dbReference type="NCBI Taxonomy" id="1759536"/>
    <lineage>
        <taxon>Bacteria</taxon>
        <taxon>Bacillati</taxon>
        <taxon>Actinomycetota</taxon>
        <taxon>Actinomycetes</taxon>
        <taxon>Propionibacteriales</taxon>
        <taxon>Propionibacteriaceae</taxon>
        <taxon>Microlunatus</taxon>
    </lineage>
</organism>
<dbReference type="Proteomes" id="UP000523079">
    <property type="component" value="Unassembled WGS sequence"/>
</dbReference>
<reference evidence="2 3" key="1">
    <citation type="submission" date="2020-07" db="EMBL/GenBank/DDBJ databases">
        <title>Sequencing the genomes of 1000 actinobacteria strains.</title>
        <authorList>
            <person name="Klenk H.-P."/>
        </authorList>
    </citation>
    <scope>NUCLEOTIDE SEQUENCE [LARGE SCALE GENOMIC DNA]</scope>
    <source>
        <strain evidence="2 3">DSM 100723</strain>
    </source>
</reference>
<proteinExistence type="predicted"/>
<evidence type="ECO:0000313" key="3">
    <source>
        <dbReference type="Proteomes" id="UP000523079"/>
    </source>
</evidence>
<dbReference type="EMBL" id="JACGWT010000006">
    <property type="protein sequence ID" value="MBA8795984.1"/>
    <property type="molecule type" value="Genomic_DNA"/>
</dbReference>
<dbReference type="GO" id="GO:0003700">
    <property type="term" value="F:DNA-binding transcription factor activity"/>
    <property type="evidence" value="ECO:0007669"/>
    <property type="project" value="InterPro"/>
</dbReference>
<comment type="caution">
    <text evidence="2">The sequence shown here is derived from an EMBL/GenBank/DDBJ whole genome shotgun (WGS) entry which is preliminary data.</text>
</comment>
<dbReference type="InterPro" id="IPR036388">
    <property type="entry name" value="WH-like_DNA-bd_sf"/>
</dbReference>
<dbReference type="SMART" id="SM00418">
    <property type="entry name" value="HTH_ARSR"/>
    <property type="match status" value="1"/>
</dbReference>
<dbReference type="SUPFAM" id="SSF46785">
    <property type="entry name" value="Winged helix' DNA-binding domain"/>
    <property type="match status" value="1"/>
</dbReference>